<feature type="compositionally biased region" description="Low complexity" evidence="1">
    <location>
        <begin position="30"/>
        <end position="42"/>
    </location>
</feature>
<dbReference type="Proteomes" id="UP000295604">
    <property type="component" value="Unassembled WGS sequence"/>
</dbReference>
<protein>
    <submittedName>
        <fullName evidence="2">Oxalate decarboxylase OxdC</fullName>
    </submittedName>
</protein>
<organism evidence="2 3">
    <name type="scientific">Colletotrichum sidae</name>
    <dbReference type="NCBI Taxonomy" id="1347389"/>
    <lineage>
        <taxon>Eukaryota</taxon>
        <taxon>Fungi</taxon>
        <taxon>Dikarya</taxon>
        <taxon>Ascomycota</taxon>
        <taxon>Pezizomycotina</taxon>
        <taxon>Sordariomycetes</taxon>
        <taxon>Hypocreomycetidae</taxon>
        <taxon>Glomerellales</taxon>
        <taxon>Glomerellaceae</taxon>
        <taxon>Colletotrichum</taxon>
        <taxon>Colletotrichum orbiculare species complex</taxon>
    </lineage>
</organism>
<feature type="region of interest" description="Disordered" evidence="1">
    <location>
        <begin position="1"/>
        <end position="56"/>
    </location>
</feature>
<dbReference type="AlphaFoldDB" id="A0A4R8TGL7"/>
<name>A0A4R8TGL7_9PEZI</name>
<evidence type="ECO:0000313" key="2">
    <source>
        <dbReference type="EMBL" id="TEA17245.1"/>
    </source>
</evidence>
<sequence length="149" mass="15499">MPAPQMGNYGENDGPVGGVSPPIPSVTAPSGSLRGDSSLLGDNAPRPDADQSDSAIVKDVQLVPGQEADVKLGLYLNFDDVDVPQPIRGELGSTDPGPRTYAYEKLNPDLFAPPSTDKGDVKNAMWPLSLSHNRLGSQRGGGLGAPAEH</sequence>
<proteinExistence type="predicted"/>
<keyword evidence="3" id="KW-1185">Reference proteome</keyword>
<evidence type="ECO:0000256" key="1">
    <source>
        <dbReference type="SAM" id="MobiDB-lite"/>
    </source>
</evidence>
<evidence type="ECO:0000313" key="3">
    <source>
        <dbReference type="Proteomes" id="UP000295604"/>
    </source>
</evidence>
<dbReference type="Gene3D" id="2.60.120.10">
    <property type="entry name" value="Jelly Rolls"/>
    <property type="match status" value="1"/>
</dbReference>
<reference evidence="2 3" key="1">
    <citation type="submission" date="2018-11" db="EMBL/GenBank/DDBJ databases">
        <title>Genome sequence and assembly of Colletotrichum sidae.</title>
        <authorList>
            <person name="Gan P."/>
            <person name="Shirasu K."/>
        </authorList>
    </citation>
    <scope>NUCLEOTIDE SEQUENCE [LARGE SCALE GENOMIC DNA]</scope>
    <source>
        <strain evidence="2 3">CBS 518.97</strain>
    </source>
</reference>
<gene>
    <name evidence="2" type="primary">oxdC-0</name>
    <name evidence="2" type="ORF">C8034_v011580</name>
</gene>
<comment type="caution">
    <text evidence="2">The sequence shown here is derived from an EMBL/GenBank/DDBJ whole genome shotgun (WGS) entry which is preliminary data.</text>
</comment>
<dbReference type="InterPro" id="IPR014710">
    <property type="entry name" value="RmlC-like_jellyroll"/>
</dbReference>
<dbReference type="EMBL" id="QAPF01000090">
    <property type="protein sequence ID" value="TEA17245.1"/>
    <property type="molecule type" value="Genomic_DNA"/>
</dbReference>
<accession>A0A4R8TGL7</accession>